<name>A1SZ57_PSYIN</name>
<dbReference type="PROSITE" id="PS51128">
    <property type="entry name" value="ZF_DKSA_2"/>
    <property type="match status" value="1"/>
</dbReference>
<keyword evidence="2" id="KW-0863">Zinc-finger</keyword>
<dbReference type="PANTHER" id="PTHR33823:SF4">
    <property type="entry name" value="GENERAL STRESS PROTEIN 16O"/>
    <property type="match status" value="1"/>
</dbReference>
<evidence type="ECO:0000313" key="7">
    <source>
        <dbReference type="Proteomes" id="UP000000639"/>
    </source>
</evidence>
<evidence type="ECO:0000256" key="1">
    <source>
        <dbReference type="ARBA" id="ARBA00022723"/>
    </source>
</evidence>
<dbReference type="SUPFAM" id="SSF57716">
    <property type="entry name" value="Glucocorticoid receptor-like (DNA-binding domain)"/>
    <property type="match status" value="1"/>
</dbReference>
<dbReference type="eggNOG" id="COG1734">
    <property type="taxonomic scope" value="Bacteria"/>
</dbReference>
<keyword evidence="7" id="KW-1185">Reference proteome</keyword>
<dbReference type="AlphaFoldDB" id="A1SZ57"/>
<feature type="zinc finger region" description="dksA C4-type" evidence="4">
    <location>
        <begin position="85"/>
        <end position="109"/>
    </location>
</feature>
<organism evidence="6 7">
    <name type="scientific">Psychromonas ingrahamii (strain DSM 17664 / CCUG 51855 / 37)</name>
    <dbReference type="NCBI Taxonomy" id="357804"/>
    <lineage>
        <taxon>Bacteria</taxon>
        <taxon>Pseudomonadati</taxon>
        <taxon>Pseudomonadota</taxon>
        <taxon>Gammaproteobacteria</taxon>
        <taxon>Alteromonadales</taxon>
        <taxon>Psychromonadaceae</taxon>
        <taxon>Psychromonas</taxon>
    </lineage>
</organism>
<dbReference type="GO" id="GO:0008270">
    <property type="term" value="F:zinc ion binding"/>
    <property type="evidence" value="ECO:0007669"/>
    <property type="project" value="UniProtKB-KW"/>
</dbReference>
<proteinExistence type="predicted"/>
<dbReference type="PANTHER" id="PTHR33823">
    <property type="entry name" value="RNA POLYMERASE-BINDING TRANSCRIPTION FACTOR DKSA-RELATED"/>
    <property type="match status" value="1"/>
</dbReference>
<keyword evidence="3" id="KW-0862">Zinc</keyword>
<keyword evidence="1" id="KW-0479">Metal-binding</keyword>
<dbReference type="HOGENOM" id="CLU_043144_3_3_6"/>
<protein>
    <submittedName>
        <fullName evidence="6">Transcriptional regulator, TraR/DksA family protein</fullName>
    </submittedName>
</protein>
<gene>
    <name evidence="6" type="ordered locus">Ping_3073</name>
</gene>
<evidence type="ECO:0000256" key="3">
    <source>
        <dbReference type="ARBA" id="ARBA00022833"/>
    </source>
</evidence>
<dbReference type="RefSeq" id="WP_011771326.1">
    <property type="nucleotide sequence ID" value="NC_008709.1"/>
</dbReference>
<dbReference type="OrthoDB" id="6064855at2"/>
<accession>A1SZ57</accession>
<reference evidence="6 7" key="1">
    <citation type="submission" date="2007-01" db="EMBL/GenBank/DDBJ databases">
        <title>Complete sequence of Psychromonas ingrahamii 37.</title>
        <authorList>
            <consortium name="US DOE Joint Genome Institute"/>
            <person name="Copeland A."/>
            <person name="Lucas S."/>
            <person name="Lapidus A."/>
            <person name="Barry K."/>
            <person name="Detter J.C."/>
            <person name="Glavina del Rio T."/>
            <person name="Hammon N."/>
            <person name="Israni S."/>
            <person name="Dalin E."/>
            <person name="Tice H."/>
            <person name="Pitluck S."/>
            <person name="Thompson L.S."/>
            <person name="Brettin T."/>
            <person name="Bruce D."/>
            <person name="Han C."/>
            <person name="Tapia R."/>
            <person name="Schmutz J."/>
            <person name="Larimer F."/>
            <person name="Land M."/>
            <person name="Hauser L."/>
            <person name="Kyrpides N."/>
            <person name="Ivanova N."/>
            <person name="Staley J."/>
            <person name="Richardson P."/>
        </authorList>
    </citation>
    <scope>NUCLEOTIDE SEQUENCE [LARGE SCALE GENOMIC DNA]</scope>
    <source>
        <strain evidence="6 7">37</strain>
    </source>
</reference>
<dbReference type="InterPro" id="IPR000962">
    <property type="entry name" value="Znf_DskA_TraR"/>
</dbReference>
<evidence type="ECO:0000259" key="5">
    <source>
        <dbReference type="Pfam" id="PF01258"/>
    </source>
</evidence>
<feature type="domain" description="Zinc finger DksA/TraR C4-type" evidence="5">
    <location>
        <begin position="81"/>
        <end position="112"/>
    </location>
</feature>
<dbReference type="STRING" id="357804.Ping_3073"/>
<evidence type="ECO:0000313" key="6">
    <source>
        <dbReference type="EMBL" id="ABM04772.1"/>
    </source>
</evidence>
<evidence type="ECO:0000256" key="2">
    <source>
        <dbReference type="ARBA" id="ARBA00022771"/>
    </source>
</evidence>
<evidence type="ECO:0000256" key="4">
    <source>
        <dbReference type="PROSITE-ProRule" id="PRU00510"/>
    </source>
</evidence>
<dbReference type="Pfam" id="PF01258">
    <property type="entry name" value="zf-dskA_traR"/>
    <property type="match status" value="1"/>
</dbReference>
<dbReference type="Proteomes" id="UP000000639">
    <property type="component" value="Chromosome"/>
</dbReference>
<dbReference type="KEGG" id="pin:Ping_3073"/>
<dbReference type="EMBL" id="CP000510">
    <property type="protein sequence ID" value="ABM04772.1"/>
    <property type="molecule type" value="Genomic_DNA"/>
</dbReference>
<dbReference type="Gene3D" id="1.20.120.910">
    <property type="entry name" value="DksA, coiled-coil domain"/>
    <property type="match status" value="1"/>
</dbReference>
<sequence length="115" mass="13098">MQPDKIIQFRKQLIALKEDLISVLASTANEIKPVVLDQAAVGRVSRVDAMQIQQMALESSRRRERRLISVEQALKRLEKQIYGICVDCDEDINVHRLEIDPTAIRCIKCAQVLSL</sequence>